<evidence type="ECO:0000313" key="2">
    <source>
        <dbReference type="Proteomes" id="UP000324222"/>
    </source>
</evidence>
<proteinExistence type="predicted"/>
<dbReference type="AlphaFoldDB" id="A0A5B7JJY4"/>
<comment type="caution">
    <text evidence="1">The sequence shown here is derived from an EMBL/GenBank/DDBJ whole genome shotgun (WGS) entry which is preliminary data.</text>
</comment>
<sequence>MQIYSGRIYTGSPSIVKLALVKQIVSLHLWHNGRETEPQNGDHYPDGPRRLQRQECGDQSYLMRKTSRREKLATTIHAGRELGRREEEPLRVREHHHSGPCHHPSQHSLVFFLSSTRGCLHYGTPHWSLWRPSTITIITTTTPSGTIPQD</sequence>
<protein>
    <submittedName>
        <fullName evidence="1">Uncharacterized protein</fullName>
    </submittedName>
</protein>
<keyword evidence="2" id="KW-1185">Reference proteome</keyword>
<dbReference type="EMBL" id="VSRR010091704">
    <property type="protein sequence ID" value="MPC92564.1"/>
    <property type="molecule type" value="Genomic_DNA"/>
</dbReference>
<name>A0A5B7JJY4_PORTR</name>
<accession>A0A5B7JJY4</accession>
<evidence type="ECO:0000313" key="1">
    <source>
        <dbReference type="EMBL" id="MPC92564.1"/>
    </source>
</evidence>
<gene>
    <name evidence="1" type="ORF">E2C01_087659</name>
</gene>
<organism evidence="1 2">
    <name type="scientific">Portunus trituberculatus</name>
    <name type="common">Swimming crab</name>
    <name type="synonym">Neptunus trituberculatus</name>
    <dbReference type="NCBI Taxonomy" id="210409"/>
    <lineage>
        <taxon>Eukaryota</taxon>
        <taxon>Metazoa</taxon>
        <taxon>Ecdysozoa</taxon>
        <taxon>Arthropoda</taxon>
        <taxon>Crustacea</taxon>
        <taxon>Multicrustacea</taxon>
        <taxon>Malacostraca</taxon>
        <taxon>Eumalacostraca</taxon>
        <taxon>Eucarida</taxon>
        <taxon>Decapoda</taxon>
        <taxon>Pleocyemata</taxon>
        <taxon>Brachyura</taxon>
        <taxon>Eubrachyura</taxon>
        <taxon>Portunoidea</taxon>
        <taxon>Portunidae</taxon>
        <taxon>Portuninae</taxon>
        <taxon>Portunus</taxon>
    </lineage>
</organism>
<reference evidence="1 2" key="1">
    <citation type="submission" date="2019-05" db="EMBL/GenBank/DDBJ databases">
        <title>Another draft genome of Portunus trituberculatus and its Hox gene families provides insights of decapod evolution.</title>
        <authorList>
            <person name="Jeong J.-H."/>
            <person name="Song I."/>
            <person name="Kim S."/>
            <person name="Choi T."/>
            <person name="Kim D."/>
            <person name="Ryu S."/>
            <person name="Kim W."/>
        </authorList>
    </citation>
    <scope>NUCLEOTIDE SEQUENCE [LARGE SCALE GENOMIC DNA]</scope>
    <source>
        <tissue evidence="1">Muscle</tissue>
    </source>
</reference>
<dbReference type="Proteomes" id="UP000324222">
    <property type="component" value="Unassembled WGS sequence"/>
</dbReference>